<comment type="similarity">
    <text evidence="1">Belongs to the glycosyltransferase 2 family.</text>
</comment>
<dbReference type="InterPro" id="IPR001173">
    <property type="entry name" value="Glyco_trans_2-like"/>
</dbReference>
<sequence length="223" mass="23714">MIVLLPVFRPSFRLVELLTGLGSGMPVVIVDDGSGTAAASIFDSARGHGATVLSHPVNRGKGAALKTGIAHIADAWPGRGVVCADADGQHSVEDIRRVAQHAEVTGRITLGARRFGSGTPLRSRFGNLLTAALFQAVSGTKIRDTQTGLRAFPATLLQWLLTVPGDGFDYEMQMLLAALEQGHPIDEVDIATTYIDGNSSSHFGALSDSARVYRPLLRSITRR</sequence>
<name>A0A9W6KMZ8_9ACTN</name>
<dbReference type="Proteomes" id="UP001143480">
    <property type="component" value="Unassembled WGS sequence"/>
</dbReference>
<evidence type="ECO:0000313" key="4">
    <source>
        <dbReference type="Proteomes" id="UP001143480"/>
    </source>
</evidence>
<evidence type="ECO:0000259" key="2">
    <source>
        <dbReference type="Pfam" id="PF00535"/>
    </source>
</evidence>
<dbReference type="AlphaFoldDB" id="A0A9W6KMZ8"/>
<dbReference type="InterPro" id="IPR029044">
    <property type="entry name" value="Nucleotide-diphossugar_trans"/>
</dbReference>
<protein>
    <recommendedName>
        <fullName evidence="2">Glycosyltransferase 2-like domain-containing protein</fullName>
    </recommendedName>
</protein>
<dbReference type="PANTHER" id="PTHR48090:SF7">
    <property type="entry name" value="RFBJ PROTEIN"/>
    <property type="match status" value="1"/>
</dbReference>
<dbReference type="InterPro" id="IPR050256">
    <property type="entry name" value="Glycosyltransferase_2"/>
</dbReference>
<accession>A0A9W6KMZ8</accession>
<comment type="caution">
    <text evidence="3">The sequence shown here is derived from an EMBL/GenBank/DDBJ whole genome shotgun (WGS) entry which is preliminary data.</text>
</comment>
<keyword evidence="4" id="KW-1185">Reference proteome</keyword>
<evidence type="ECO:0000313" key="3">
    <source>
        <dbReference type="EMBL" id="GLL03514.1"/>
    </source>
</evidence>
<dbReference type="CDD" id="cd04179">
    <property type="entry name" value="DPM_DPG-synthase_like"/>
    <property type="match status" value="1"/>
</dbReference>
<dbReference type="RefSeq" id="WP_261964740.1">
    <property type="nucleotide sequence ID" value="NZ_BAAAXA010000001.1"/>
</dbReference>
<evidence type="ECO:0000256" key="1">
    <source>
        <dbReference type="ARBA" id="ARBA00006739"/>
    </source>
</evidence>
<reference evidence="3" key="2">
    <citation type="submission" date="2023-01" db="EMBL/GenBank/DDBJ databases">
        <authorList>
            <person name="Sun Q."/>
            <person name="Evtushenko L."/>
        </authorList>
    </citation>
    <scope>NUCLEOTIDE SEQUENCE</scope>
    <source>
        <strain evidence="3">VKM Ac-1321</strain>
    </source>
</reference>
<organism evidence="3 4">
    <name type="scientific">Dactylosporangium matsuzakiense</name>
    <dbReference type="NCBI Taxonomy" id="53360"/>
    <lineage>
        <taxon>Bacteria</taxon>
        <taxon>Bacillati</taxon>
        <taxon>Actinomycetota</taxon>
        <taxon>Actinomycetes</taxon>
        <taxon>Micromonosporales</taxon>
        <taxon>Micromonosporaceae</taxon>
        <taxon>Dactylosporangium</taxon>
    </lineage>
</organism>
<proteinExistence type="inferred from homology"/>
<dbReference type="PANTHER" id="PTHR48090">
    <property type="entry name" value="UNDECAPRENYL-PHOSPHATE 4-DEOXY-4-FORMAMIDO-L-ARABINOSE TRANSFERASE-RELATED"/>
    <property type="match status" value="1"/>
</dbReference>
<dbReference type="Gene3D" id="3.90.550.10">
    <property type="entry name" value="Spore Coat Polysaccharide Biosynthesis Protein SpsA, Chain A"/>
    <property type="match status" value="1"/>
</dbReference>
<dbReference type="Pfam" id="PF00535">
    <property type="entry name" value="Glycos_transf_2"/>
    <property type="match status" value="1"/>
</dbReference>
<reference evidence="3" key="1">
    <citation type="journal article" date="2014" name="Int. J. Syst. Evol. Microbiol.">
        <title>Complete genome sequence of Corynebacterium casei LMG S-19264T (=DSM 44701T), isolated from a smear-ripened cheese.</title>
        <authorList>
            <consortium name="US DOE Joint Genome Institute (JGI-PGF)"/>
            <person name="Walter F."/>
            <person name="Albersmeier A."/>
            <person name="Kalinowski J."/>
            <person name="Ruckert C."/>
        </authorList>
    </citation>
    <scope>NUCLEOTIDE SEQUENCE</scope>
    <source>
        <strain evidence="3">VKM Ac-1321</strain>
    </source>
</reference>
<dbReference type="SUPFAM" id="SSF53448">
    <property type="entry name" value="Nucleotide-diphospho-sugar transferases"/>
    <property type="match status" value="1"/>
</dbReference>
<gene>
    <name evidence="3" type="ORF">GCM10017581_052600</name>
</gene>
<dbReference type="EMBL" id="BSFP01000035">
    <property type="protein sequence ID" value="GLL03514.1"/>
    <property type="molecule type" value="Genomic_DNA"/>
</dbReference>
<feature type="domain" description="Glycosyltransferase 2-like" evidence="2">
    <location>
        <begin position="27"/>
        <end position="124"/>
    </location>
</feature>